<accession>A0A1E3FKE9</accession>
<dbReference type="AlphaFoldDB" id="A0A1E3FKE9"/>
<dbReference type="EMBL" id="JAGEMX010000005">
    <property type="protein sequence ID" value="MBO1831452.1"/>
    <property type="molecule type" value="Genomic_DNA"/>
</dbReference>
<dbReference type="GeneID" id="93195147"/>
<evidence type="ECO:0000313" key="6">
    <source>
        <dbReference type="Proteomes" id="UP000611459"/>
    </source>
</evidence>
<feature type="transmembrane region" description="Helical" evidence="1">
    <location>
        <begin position="79"/>
        <end position="99"/>
    </location>
</feature>
<reference evidence="3" key="1">
    <citation type="submission" date="2021-01" db="EMBL/GenBank/DDBJ databases">
        <title>Outbreak of Burkholderia contaminns endophthalmitis traced to a clinical ventilation system.</title>
        <authorList>
            <person name="Lipuma J."/>
            <person name="Spilker T."/>
            <person name="Kratholm J."/>
        </authorList>
    </citation>
    <scope>NUCLEOTIDE SEQUENCE</scope>
    <source>
        <strain evidence="3">HI4954</strain>
    </source>
</reference>
<proteinExistence type="predicted"/>
<dbReference type="Proteomes" id="UP000611459">
    <property type="component" value="Unassembled WGS sequence"/>
</dbReference>
<evidence type="ECO:0000256" key="1">
    <source>
        <dbReference type="PROSITE-ProRule" id="PRU00244"/>
    </source>
</evidence>
<keyword evidence="7" id="KW-1185">Reference proteome</keyword>
<feature type="transmembrane region" description="Helical" evidence="1">
    <location>
        <begin position="6"/>
        <end position="27"/>
    </location>
</feature>
<reference evidence="4 7" key="2">
    <citation type="submission" date="2021-03" db="EMBL/GenBank/DDBJ databases">
        <title>Clinical course, treatment and visual outcome of an outbreak of Burkholderia contaminans endophthalmitis following cataract surgery.</title>
        <authorList>
            <person name="Lind C."/>
            <person name="Olsen K."/>
            <person name="Angelsen N.K."/>
            <person name="Krefting E.A."/>
            <person name="Fossen K."/>
            <person name="Gravningen K."/>
            <person name="Depoorter E."/>
            <person name="Vandamme P."/>
            <person name="Bertelsen G."/>
        </authorList>
    </citation>
    <scope>NUCLEOTIDE SEQUENCE [LARGE SCALE GENOMIC DNA]</scope>
    <source>
        <strain evidence="4 7">51242556</strain>
    </source>
</reference>
<dbReference type="EMBL" id="CP090642">
    <property type="protein sequence ID" value="WFN23044.1"/>
    <property type="molecule type" value="Genomic_DNA"/>
</dbReference>
<keyword evidence="1" id="KW-0472">Membrane</keyword>
<dbReference type="InterPro" id="IPR005330">
    <property type="entry name" value="MHYT_dom"/>
</dbReference>
<keyword evidence="1" id="KW-0812">Transmembrane</keyword>
<feature type="domain" description="MHYT" evidence="2">
    <location>
        <begin position="5"/>
        <end position="198"/>
    </location>
</feature>
<feature type="transmembrane region" description="Helical" evidence="1">
    <location>
        <begin position="136"/>
        <end position="162"/>
    </location>
</feature>
<dbReference type="PANTHER" id="PTHR35152:SF1">
    <property type="entry name" value="DOMAIN SIGNALLING PROTEIN, PUTATIVE (AFU_ORTHOLOGUE AFUA_5G11310)-RELATED"/>
    <property type="match status" value="1"/>
</dbReference>
<keyword evidence="1" id="KW-1133">Transmembrane helix</keyword>
<dbReference type="RefSeq" id="WP_052760048.1">
    <property type="nucleotide sequence ID" value="NZ_AP018359.1"/>
</dbReference>
<dbReference type="GO" id="GO:0016020">
    <property type="term" value="C:membrane"/>
    <property type="evidence" value="ECO:0007669"/>
    <property type="project" value="UniProtKB-UniRule"/>
</dbReference>
<dbReference type="Pfam" id="PF03707">
    <property type="entry name" value="MHYT"/>
    <property type="match status" value="2"/>
</dbReference>
<dbReference type="OrthoDB" id="224978at2"/>
<dbReference type="PANTHER" id="PTHR35152">
    <property type="entry name" value="DOMAIN SIGNALLING PROTEIN, PUTATIVE (AFU_ORTHOLOGUE AFUA_5G11310)-RELATED"/>
    <property type="match status" value="1"/>
</dbReference>
<dbReference type="Proteomes" id="UP000664048">
    <property type="component" value="Unassembled WGS sequence"/>
</dbReference>
<feature type="transmembrane region" description="Helical" evidence="1">
    <location>
        <begin position="39"/>
        <end position="67"/>
    </location>
</feature>
<dbReference type="Proteomes" id="UP001220209">
    <property type="component" value="Chromosome 3"/>
</dbReference>
<evidence type="ECO:0000313" key="8">
    <source>
        <dbReference type="Proteomes" id="UP001220209"/>
    </source>
</evidence>
<protein>
    <recommendedName>
        <fullName evidence="2">MHYT domain-containing protein</fullName>
    </recommendedName>
</protein>
<feature type="transmembrane region" description="Helical" evidence="1">
    <location>
        <begin position="174"/>
        <end position="194"/>
    </location>
</feature>
<evidence type="ECO:0000313" key="4">
    <source>
        <dbReference type="EMBL" id="MBO1831452.1"/>
    </source>
</evidence>
<evidence type="ECO:0000259" key="2">
    <source>
        <dbReference type="PROSITE" id="PS50924"/>
    </source>
</evidence>
<dbReference type="PROSITE" id="PS50924">
    <property type="entry name" value="MHYT"/>
    <property type="match status" value="1"/>
</dbReference>
<sequence>MSGTYDLTLVVLSCLLSILASFTALNISDRLNLIGNRSIWPWIAFGGCIMGLGIWSMHFVAMLAFHLPVAVGYDIPTTVASLLIAIAASTVGFIPLARFALHWPQLIVSAVVMGLGVAGMHYLGMQAMSICSGIRYQPWLVVLSVIIAILASGAALLLAFDLRRPSAFGRTRQIGSAIVMGVAVCGMHYCGMAAASFERGSDSAATLANLPAPWLAGIVVTFSLVIFLVAAVIMVLDARINTQARERVQATLSSHLDRRNPTR</sequence>
<evidence type="ECO:0000313" key="5">
    <source>
        <dbReference type="EMBL" id="WFN23044.1"/>
    </source>
</evidence>
<feature type="transmembrane region" description="Helical" evidence="1">
    <location>
        <begin position="214"/>
        <end position="236"/>
    </location>
</feature>
<reference evidence="5 8" key="3">
    <citation type="submission" date="2021-12" db="EMBL/GenBank/DDBJ databases">
        <title>Genomic and phenotypic characterization of three Burkholderia contaminans isolates recovered from different sources.</title>
        <authorList>
            <person name="Lopez De Volder A."/>
            <person name="Fan Y."/>
            <person name="Nunvar J."/>
            <person name="Herrera T."/>
            <person name="Timp W."/>
            <person name="Degrossi J."/>
        </authorList>
    </citation>
    <scope>NUCLEOTIDE SEQUENCE [LARGE SCALE GENOMIC DNA]</scope>
    <source>
        <strain evidence="5 8">LMG 23361</strain>
    </source>
</reference>
<name>A0A1E3FKE9_9BURK</name>
<feature type="transmembrane region" description="Helical" evidence="1">
    <location>
        <begin position="106"/>
        <end position="124"/>
    </location>
</feature>
<gene>
    <name evidence="4" type="ORF">J4M89_18935</name>
    <name evidence="3" type="ORF">JIN94_25390</name>
    <name evidence="5" type="ORF">LXE91_34450</name>
</gene>
<evidence type="ECO:0000313" key="3">
    <source>
        <dbReference type="EMBL" id="MBK1933230.1"/>
    </source>
</evidence>
<organism evidence="3 6">
    <name type="scientific">Burkholderia contaminans</name>
    <dbReference type="NCBI Taxonomy" id="488447"/>
    <lineage>
        <taxon>Bacteria</taxon>
        <taxon>Pseudomonadati</taxon>
        <taxon>Pseudomonadota</taxon>
        <taxon>Betaproteobacteria</taxon>
        <taxon>Burkholderiales</taxon>
        <taxon>Burkholderiaceae</taxon>
        <taxon>Burkholderia</taxon>
        <taxon>Burkholderia cepacia complex</taxon>
    </lineage>
</organism>
<evidence type="ECO:0000313" key="7">
    <source>
        <dbReference type="Proteomes" id="UP000664048"/>
    </source>
</evidence>
<dbReference type="EMBL" id="JAENIB010000012">
    <property type="protein sequence ID" value="MBK1933230.1"/>
    <property type="molecule type" value="Genomic_DNA"/>
</dbReference>